<dbReference type="EMBL" id="NMUH01000024">
    <property type="protein sequence ID" value="MQL68896.1"/>
    <property type="molecule type" value="Genomic_DNA"/>
</dbReference>
<sequence>MTYLNWRFGIYVLDPSHGKQSSEILARSRENIGLGPFPRNEKAEMSQVGLSGIRISSGRVVRILLFT</sequence>
<evidence type="ECO:0000313" key="1">
    <source>
        <dbReference type="EMBL" id="MQL68896.1"/>
    </source>
</evidence>
<protein>
    <submittedName>
        <fullName evidence="1">Uncharacterized protein</fullName>
    </submittedName>
</protein>
<organism evidence="1 2">
    <name type="scientific">Colocasia esculenta</name>
    <name type="common">Wild taro</name>
    <name type="synonym">Arum esculentum</name>
    <dbReference type="NCBI Taxonomy" id="4460"/>
    <lineage>
        <taxon>Eukaryota</taxon>
        <taxon>Viridiplantae</taxon>
        <taxon>Streptophyta</taxon>
        <taxon>Embryophyta</taxon>
        <taxon>Tracheophyta</taxon>
        <taxon>Spermatophyta</taxon>
        <taxon>Magnoliopsida</taxon>
        <taxon>Liliopsida</taxon>
        <taxon>Araceae</taxon>
        <taxon>Aroideae</taxon>
        <taxon>Colocasieae</taxon>
        <taxon>Colocasia</taxon>
    </lineage>
</organism>
<accession>A0A843TF67</accession>
<dbReference type="AlphaFoldDB" id="A0A843TF67"/>
<comment type="caution">
    <text evidence="1">The sequence shown here is derived from an EMBL/GenBank/DDBJ whole genome shotgun (WGS) entry which is preliminary data.</text>
</comment>
<name>A0A843TF67_COLES</name>
<evidence type="ECO:0000313" key="2">
    <source>
        <dbReference type="Proteomes" id="UP000652761"/>
    </source>
</evidence>
<gene>
    <name evidence="1" type="ORF">Taro_001195</name>
</gene>
<proteinExistence type="predicted"/>
<reference evidence="1" key="1">
    <citation type="submission" date="2017-07" db="EMBL/GenBank/DDBJ databases">
        <title>Taro Niue Genome Assembly and Annotation.</title>
        <authorList>
            <person name="Atibalentja N."/>
            <person name="Keating K."/>
            <person name="Fields C.J."/>
        </authorList>
    </citation>
    <scope>NUCLEOTIDE SEQUENCE</scope>
    <source>
        <strain evidence="1">Niue_2</strain>
        <tissue evidence="1">Leaf</tissue>
    </source>
</reference>
<keyword evidence="2" id="KW-1185">Reference proteome</keyword>
<dbReference type="Proteomes" id="UP000652761">
    <property type="component" value="Unassembled WGS sequence"/>
</dbReference>